<evidence type="ECO:0000256" key="1">
    <source>
        <dbReference type="SAM" id="SignalP"/>
    </source>
</evidence>
<protein>
    <recommendedName>
        <fullName evidence="3">Chitin-binding type-2 domain-containing protein</fullName>
    </recommendedName>
</protein>
<name>A0A7S3KWK1_9STRA</name>
<accession>A0A7S3KWK1</accession>
<reference evidence="2" key="1">
    <citation type="submission" date="2021-01" db="EMBL/GenBank/DDBJ databases">
        <authorList>
            <person name="Corre E."/>
            <person name="Pelletier E."/>
            <person name="Niang G."/>
            <person name="Scheremetjew M."/>
            <person name="Finn R."/>
            <person name="Kale V."/>
            <person name="Holt S."/>
            <person name="Cochrane G."/>
            <person name="Meng A."/>
            <person name="Brown T."/>
            <person name="Cohen L."/>
        </authorList>
    </citation>
    <scope>NUCLEOTIDE SEQUENCE</scope>
    <source>
        <strain evidence="2">CCMP127</strain>
    </source>
</reference>
<organism evidence="2">
    <name type="scientific">Amphora coffeiformis</name>
    <dbReference type="NCBI Taxonomy" id="265554"/>
    <lineage>
        <taxon>Eukaryota</taxon>
        <taxon>Sar</taxon>
        <taxon>Stramenopiles</taxon>
        <taxon>Ochrophyta</taxon>
        <taxon>Bacillariophyta</taxon>
        <taxon>Bacillariophyceae</taxon>
        <taxon>Bacillariophycidae</taxon>
        <taxon>Thalassiophysales</taxon>
        <taxon>Catenulaceae</taxon>
        <taxon>Amphora</taxon>
    </lineage>
</organism>
<dbReference type="EMBL" id="HBIM01001359">
    <property type="protein sequence ID" value="CAE0402947.1"/>
    <property type="molecule type" value="Transcribed_RNA"/>
</dbReference>
<proteinExistence type="predicted"/>
<evidence type="ECO:0008006" key="3">
    <source>
        <dbReference type="Google" id="ProtNLM"/>
    </source>
</evidence>
<keyword evidence="1" id="KW-0732">Signal</keyword>
<feature type="chain" id="PRO_5031219086" description="Chitin-binding type-2 domain-containing protein" evidence="1">
    <location>
        <begin position="19"/>
        <end position="615"/>
    </location>
</feature>
<evidence type="ECO:0000313" key="2">
    <source>
        <dbReference type="EMBL" id="CAE0402947.1"/>
    </source>
</evidence>
<gene>
    <name evidence="2" type="ORF">ACOF00016_LOCUS1180</name>
</gene>
<sequence length="615" mass="66795">MKVLFVFVFAASFHLASARFFGSFFGRFRHHQDRCPAGETMIDGECTPVTCESENACQEGEECVRHKCGLLRGRFGSPCKQFECNTNTELSSPEDITVPITCEAKDACEEGYKCLPARKFCITQPCQQFDCIPDDAAKPGLPEPIPMPPVEVCRENYDWDSEAQTCIPISCDAPDACLGGTCTADEGRQCITAPCQKFDCECPPTTHQYDPVTGHCAPLTCEAEDACTGEGETCQDVVQLCIDDSSRPRPCKQYFCDREGVEPEPACKPGYYFDDFKQDCVLEPERLPCKPGYIFDDFKQDCVPDSCKPCLAEGLACILSEEDCNGSCDVRCVENPCIFSICPAGSQCQVSTECEEDNLNGMQKSDVCAKCVPAIIAPPLPIDPCASTLCPEGTTCQVDWDCGDNLNGEDVCTNCVTQDGMVPPLCAATLCPEGTTCQVTQDCKGNLNGEEFCTECVPFQQGEPEPLSCKDPFACKPGYVCLEGVSDALDIWCYPNPCATIRCMAGHVCRVTSDVDCGSDTPFEGDCPPIQGECVPFDEEPPVPGETGTNDGEGPGEVDEVVSILCAQGFEFDTVTEICEPVSCEANPCGKEEECVYAEIRCVRAPCKQYECQPV</sequence>
<feature type="signal peptide" evidence="1">
    <location>
        <begin position="1"/>
        <end position="18"/>
    </location>
</feature>
<dbReference type="AlphaFoldDB" id="A0A7S3KWK1"/>